<evidence type="ECO:0000313" key="2">
    <source>
        <dbReference type="EMBL" id="CAF5179895.1"/>
    </source>
</evidence>
<reference evidence="2" key="1">
    <citation type="submission" date="2021-02" db="EMBL/GenBank/DDBJ databases">
        <authorList>
            <person name="Nowell W R."/>
        </authorList>
    </citation>
    <scope>NUCLEOTIDE SEQUENCE</scope>
</reference>
<dbReference type="Proteomes" id="UP000681720">
    <property type="component" value="Unassembled WGS sequence"/>
</dbReference>
<comment type="caution">
    <text evidence="2">The sequence shown here is derived from an EMBL/GenBank/DDBJ whole genome shotgun (WGS) entry which is preliminary data.</text>
</comment>
<organism evidence="2 3">
    <name type="scientific">Rotaria magnacalcarata</name>
    <dbReference type="NCBI Taxonomy" id="392030"/>
    <lineage>
        <taxon>Eukaryota</taxon>
        <taxon>Metazoa</taxon>
        <taxon>Spiralia</taxon>
        <taxon>Gnathifera</taxon>
        <taxon>Rotifera</taxon>
        <taxon>Eurotatoria</taxon>
        <taxon>Bdelloidea</taxon>
        <taxon>Philodinida</taxon>
        <taxon>Philodinidae</taxon>
        <taxon>Rotaria</taxon>
    </lineage>
</organism>
<keyword evidence="1" id="KW-0472">Membrane</keyword>
<protein>
    <submittedName>
        <fullName evidence="2">Uncharacterized protein</fullName>
    </submittedName>
</protein>
<evidence type="ECO:0000313" key="3">
    <source>
        <dbReference type="Proteomes" id="UP000681720"/>
    </source>
</evidence>
<name>A0A8S3HFE3_9BILA</name>
<sequence length="134" mass="15550">MRTRFDDDQLNYGEKLRKTSAWYYVAYKAGTILSFGWIMDRFMSEILKAKNKVQEEHQALIRIGEAIRLRGLENGIKKLADLFRMENAEQENQSETAKLGFQFLEIIEKCSQSVDKQTLAHNLLAILHEVALNI</sequence>
<gene>
    <name evidence="2" type="ORF">GIL414_LOCUS68966</name>
</gene>
<keyword evidence="1" id="KW-1133">Transmembrane helix</keyword>
<proteinExistence type="predicted"/>
<dbReference type="AlphaFoldDB" id="A0A8S3HFE3"/>
<evidence type="ECO:0000256" key="1">
    <source>
        <dbReference type="SAM" id="Phobius"/>
    </source>
</evidence>
<accession>A0A8S3HFE3</accession>
<dbReference type="EMBL" id="CAJOBJ010329153">
    <property type="protein sequence ID" value="CAF5179895.1"/>
    <property type="molecule type" value="Genomic_DNA"/>
</dbReference>
<feature type="transmembrane region" description="Helical" evidence="1">
    <location>
        <begin position="21"/>
        <end position="39"/>
    </location>
</feature>
<keyword evidence="1" id="KW-0812">Transmembrane</keyword>